<feature type="compositionally biased region" description="Polar residues" evidence="2">
    <location>
        <begin position="540"/>
        <end position="553"/>
    </location>
</feature>
<feature type="region of interest" description="Disordered" evidence="2">
    <location>
        <begin position="729"/>
        <end position="785"/>
    </location>
</feature>
<feature type="region of interest" description="Disordered" evidence="2">
    <location>
        <begin position="1506"/>
        <end position="1557"/>
    </location>
</feature>
<protein>
    <submittedName>
        <fullName evidence="3">Uncharacterized protein</fullName>
    </submittedName>
</protein>
<evidence type="ECO:0000256" key="1">
    <source>
        <dbReference type="SAM" id="Coils"/>
    </source>
</evidence>
<dbReference type="EMBL" id="CDMZ01001777">
    <property type="protein sequence ID" value="CEM37458.1"/>
    <property type="molecule type" value="Genomic_DNA"/>
</dbReference>
<feature type="compositionally biased region" description="Basic and acidic residues" evidence="2">
    <location>
        <begin position="829"/>
        <end position="841"/>
    </location>
</feature>
<feature type="compositionally biased region" description="Basic and acidic residues" evidence="2">
    <location>
        <begin position="1445"/>
        <end position="1457"/>
    </location>
</feature>
<feature type="compositionally biased region" description="Low complexity" evidence="2">
    <location>
        <begin position="992"/>
        <end position="1002"/>
    </location>
</feature>
<feature type="compositionally biased region" description="Gly residues" evidence="2">
    <location>
        <begin position="1315"/>
        <end position="1328"/>
    </location>
</feature>
<feature type="compositionally biased region" description="Pro residues" evidence="2">
    <location>
        <begin position="469"/>
        <end position="478"/>
    </location>
</feature>
<feature type="coiled-coil region" evidence="1">
    <location>
        <begin position="2054"/>
        <end position="2081"/>
    </location>
</feature>
<feature type="region of interest" description="Disordered" evidence="2">
    <location>
        <begin position="899"/>
        <end position="1259"/>
    </location>
</feature>
<feature type="compositionally biased region" description="Gly residues" evidence="2">
    <location>
        <begin position="1055"/>
        <end position="1066"/>
    </location>
</feature>
<feature type="compositionally biased region" description="Basic and acidic residues" evidence="2">
    <location>
        <begin position="860"/>
        <end position="873"/>
    </location>
</feature>
<keyword evidence="1" id="KW-0175">Coiled coil</keyword>
<feature type="compositionally biased region" description="Polar residues" evidence="2">
    <location>
        <begin position="662"/>
        <end position="674"/>
    </location>
</feature>
<feature type="region of interest" description="Disordered" evidence="2">
    <location>
        <begin position="2375"/>
        <end position="2433"/>
    </location>
</feature>
<feature type="compositionally biased region" description="Low complexity" evidence="2">
    <location>
        <begin position="1648"/>
        <end position="1679"/>
    </location>
</feature>
<feature type="region of interest" description="Disordered" evidence="2">
    <location>
        <begin position="1590"/>
        <end position="1679"/>
    </location>
</feature>
<feature type="region of interest" description="Disordered" evidence="2">
    <location>
        <begin position="829"/>
        <end position="873"/>
    </location>
</feature>
<feature type="compositionally biased region" description="Polar residues" evidence="2">
    <location>
        <begin position="753"/>
        <end position="762"/>
    </location>
</feature>
<feature type="compositionally biased region" description="Polar residues" evidence="2">
    <location>
        <begin position="1232"/>
        <end position="1243"/>
    </location>
</feature>
<name>A0A0G4H226_9ALVE</name>
<feature type="compositionally biased region" description="Basic and acidic residues" evidence="2">
    <location>
        <begin position="1034"/>
        <end position="1047"/>
    </location>
</feature>
<proteinExistence type="predicted"/>
<feature type="compositionally biased region" description="Low complexity" evidence="2">
    <location>
        <begin position="554"/>
        <end position="567"/>
    </location>
</feature>
<feature type="region of interest" description="Disordered" evidence="2">
    <location>
        <begin position="2178"/>
        <end position="2211"/>
    </location>
</feature>
<feature type="compositionally biased region" description="Polar residues" evidence="2">
    <location>
        <begin position="622"/>
        <end position="638"/>
    </location>
</feature>
<feature type="compositionally biased region" description="Low complexity" evidence="2">
    <location>
        <begin position="1806"/>
        <end position="1815"/>
    </location>
</feature>
<sequence length="2454" mass="259758">MTGGAGQPSIFTGVVGARGASVPATPFDLLISCGDYGMKVSVPSKAIRLLVLSFNDIVSFTIHEKEKDAEKAESGRPRQRQTGAPLFQAKQRVSYFFSCTKDFAKEIDMPLLDMRRGGTEGKLVGSLRVVIHCVDQSLSAAMGSDSQVSKSVESRFKKRLARAVERYVEVKESCQFLPIALEEEKDRGQRKGEGKKNSADAPSVTLPASSHPPFLNPSGHTPGSVSAHPSVSQVHYPEGNPPAPTEGVPPTAPSSFHQNTFSKAHDHISSAQFQGAPAAGLVGGFEGSMLMNANTSTGFGPARGQHRSAERTRPVEAPSPSFFESQQPTRQKSAPRLSGSLSTGGGGSSSLSHSFLPPPFLQPPTRQVESEREEMPPPSVLVVHHSNASASAAALSPTAPTQTSMLQLGHRASPLHPHSPPPPLPPHDLAASQFIPPDSNRLPPHANAHFHGVHIRSAAQQQSLTPPSSFVPPFPPHALLPLPRDPTGGRGVPVSSASGAIARSSVYGPSPPSSIRSPPPPQTIPANHFPQAVQPVPPHITSSIPQQVNPSSAQMVMQHHWQQQQGNNVGGPVSRLSYGLTIRSTGAAPHPHPPMHPCAYPQMQMQTMVQPQAQVQTTTQTGLSVSHHQPSESCLSRSVTDDLRLPTSAGSVVGARAAAGSCQPTPVTQATQPVDDQPVVSPLASSRMHQAHEEGEGENKYEMNDNHACISSVPVPSFASVLQEGAYGRKRSLSRERGALRGASQTDPRDSLIQLSSSSVRVQTPGRAAGHQIVGTGSALPFSSSEWDKKYVESRPAQQQDEPRREVQMRSIVCPVVQPVVSASEDRLLENTEKEGKRAEGFCDEEGGEAAPSASWCCDSRPRPGAHEEREKVTMPPLPLTELMAAACTSGVHEVDRVGGEGWDGMGAGEGDGSSSSLYSSSSTRLPGHVSHLSVNRSALVEVGGERGKGKLRGELEEPEPALPGTSVHITMGGGEDAVFPPQHGSLPLCQASASSSSSSSSGQTEKDMGQKGGVYGQKGKRGAEGVPVQVSSLDKKKNGKGGEKSAVHISSTGSGSGGKSALGGKNGKRGTAGSLHLRSQKENRKNSEKPAPLPSNPYPEETTPVQPTPSNDTAFLSLAPPTSSPPKQIEVGEHIESQEGDTGIAHGPEEPRQPLSFPLADPQFESRGTEVEEAALVSDVKQKETDLGPIRPEQHAGCEEGDHQRTSFDPPNPPEAEGNPSVLSEADAEAPQSQAVPPQSRRTLPLGAAREEDRPEAARDMAAVARRLLSVCRRAGFPAGAQSIDIGFGGLSLEALNLPISEQCHASSGQLDGPLGGLGEGEIGGSGAPPSPPLDAGPFWSARGERDREGTEECRRGEWERERESGGGGGLPRLSALPLPSSGAGGNMNMYAEADSWGEGELPEASARLEPVAESHEEEEEEGEDASGNVDVQKVGEGGGVLEMEERQDEKARKGEGNLVSSSAPSGESFEEALQPYKDLILVLERKLEKMNVLEAQCTSLRVESSRLRQREEERDASERVQEEEERALSLSLSARQRGSAQTEREEGAEDHASSAALRLCTSKAVGAPESGGGKLSDLVKEVLKRNEELENELEQSRQKLSHSSEAADGPGGVGREKGKRSALQGGPAGAGLGAGRGSRRSPFPPFSSSSRSLSLGDDPLPSSNCGSSSNDSTTACTLSLSSSLKARLAEREAELETERGRREEKEAEAANLSRQCAAFRAQNLDLATAVNRAKEESRASADSLEEIVKLKDLKIDEMRKALKTLSADRDRVEREQAERVARLEKKLSDRDRQEMERKERQKQPEAGPGAAAAAEREGEGEDVALPRCTSTLSLSWGDLNLAWESVMRASPDSLRETLGNFETHTCGEGQGEDVLLGLSLFPSPPSGSSGLAEGGGSVQVERAGRMLEGLIGWALQRAAMDSEEAVGGCASFVKKETEAETEEKEVQVSLRCPAVERELEGLRHQISTLRDRVTQTKSRSERESVNGACQSISSVGVEVQTQTQTRQEGDGGFAGEGADASAAMSMREEQLSGALSRVEELEAAQARDKEGLRRLKTRVDSLEGIRANLQAELDSERAAFTDSNLALERMGERFDERLSHWQASKGALERELRDRAAASAHLVRFVRRRERRWREMVDREREREREMEGAWKGRESAPLEGDANALLLLPEKPGGARRLEASNSMGVSPEGDGQQQQQQGSSVSPESVETGLRGNWMYALSRFHSSRRERGESLEPLPHVALDGQEADEVDLALDEGARRSGGAVGGGGGMDLSSLCGHRGVRMGVGGGGAAGGVSKAAGALGGRQGPSHPPISKVARGLYLLWGQYCQVACCNGSIQVWDLSSPSLGVPSSLEAFSSMQAGAYGGQGGVDCGSLGSDAGEGEGEGSVDPAGPPLGACPSPAEAAEGGGEGEPFLEPPHAGARSLSHHHQTSLAGIDAFELEAAQSGGIPEC</sequence>
<evidence type="ECO:0000313" key="3">
    <source>
        <dbReference type="EMBL" id="CEM37458.1"/>
    </source>
</evidence>
<feature type="region of interest" description="Disordered" evidence="2">
    <location>
        <begin position="457"/>
        <end position="570"/>
    </location>
</feature>
<feature type="compositionally biased region" description="Basic and acidic residues" evidence="2">
    <location>
        <begin position="1250"/>
        <end position="1259"/>
    </location>
</feature>
<gene>
    <name evidence="3" type="ORF">Cvel_5543</name>
</gene>
<feature type="compositionally biased region" description="Basic and acidic residues" evidence="2">
    <location>
        <begin position="944"/>
        <end position="956"/>
    </location>
</feature>
<feature type="region of interest" description="Disordered" evidence="2">
    <location>
        <begin position="656"/>
        <end position="699"/>
    </location>
</feature>
<feature type="region of interest" description="Disordered" evidence="2">
    <location>
        <begin position="411"/>
        <end position="430"/>
    </location>
</feature>
<feature type="region of interest" description="Disordered" evidence="2">
    <location>
        <begin position="296"/>
        <end position="377"/>
    </location>
</feature>
<organism evidence="3">
    <name type="scientific">Chromera velia CCMP2878</name>
    <dbReference type="NCBI Taxonomy" id="1169474"/>
    <lineage>
        <taxon>Eukaryota</taxon>
        <taxon>Sar</taxon>
        <taxon>Alveolata</taxon>
        <taxon>Colpodellida</taxon>
        <taxon>Chromeraceae</taxon>
        <taxon>Chromera</taxon>
    </lineage>
</organism>
<feature type="compositionally biased region" description="Basic and acidic residues" evidence="2">
    <location>
        <begin position="1181"/>
        <end position="1207"/>
    </location>
</feature>
<dbReference type="VEuPathDB" id="CryptoDB:Cvel_5543"/>
<feature type="compositionally biased region" description="Acidic residues" evidence="2">
    <location>
        <begin position="1417"/>
        <end position="1426"/>
    </location>
</feature>
<feature type="compositionally biased region" description="Polar residues" evidence="2">
    <location>
        <begin position="1104"/>
        <end position="1115"/>
    </location>
</feature>
<feature type="compositionally biased region" description="Basic and acidic residues" evidence="2">
    <location>
        <begin position="1080"/>
        <end position="1089"/>
    </location>
</feature>
<feature type="compositionally biased region" description="Polar residues" evidence="2">
    <location>
        <begin position="218"/>
        <end position="233"/>
    </location>
</feature>
<feature type="compositionally biased region" description="Polar residues" evidence="2">
    <location>
        <begin position="322"/>
        <end position="332"/>
    </location>
</feature>
<feature type="compositionally biased region" description="Gly residues" evidence="2">
    <location>
        <begin position="900"/>
        <end position="912"/>
    </location>
</feature>
<evidence type="ECO:0000256" key="2">
    <source>
        <dbReference type="SAM" id="MobiDB-lite"/>
    </source>
</evidence>
<feature type="compositionally biased region" description="Basic and acidic residues" evidence="2">
    <location>
        <begin position="1770"/>
        <end position="1805"/>
    </location>
</feature>
<reference evidence="3" key="1">
    <citation type="submission" date="2014-11" db="EMBL/GenBank/DDBJ databases">
        <authorList>
            <person name="Otto D Thomas"/>
            <person name="Naeem Raeece"/>
        </authorList>
    </citation>
    <scope>NUCLEOTIDE SEQUENCE</scope>
</reference>
<feature type="compositionally biased region" description="Basic and acidic residues" evidence="2">
    <location>
        <begin position="1506"/>
        <end position="1522"/>
    </location>
</feature>
<feature type="region of interest" description="Disordered" evidence="2">
    <location>
        <begin position="1398"/>
        <end position="1472"/>
    </location>
</feature>
<feature type="compositionally biased region" description="Low complexity" evidence="2">
    <location>
        <begin position="1530"/>
        <end position="1542"/>
    </location>
</feature>
<feature type="region of interest" description="Disordered" evidence="2">
    <location>
        <begin position="1308"/>
        <end position="1382"/>
    </location>
</feature>
<feature type="compositionally biased region" description="Basic and acidic residues" evidence="2">
    <location>
        <begin position="1344"/>
        <end position="1366"/>
    </location>
</feature>
<feature type="compositionally biased region" description="Low complexity" evidence="2">
    <location>
        <begin position="1373"/>
        <end position="1382"/>
    </location>
</feature>
<feature type="region of interest" description="Disordered" evidence="2">
    <location>
        <begin position="1770"/>
        <end position="1826"/>
    </location>
</feature>
<feature type="compositionally biased region" description="Low complexity" evidence="2">
    <location>
        <begin position="2189"/>
        <end position="2211"/>
    </location>
</feature>
<feature type="compositionally biased region" description="Basic and acidic residues" evidence="2">
    <location>
        <begin position="1544"/>
        <end position="1554"/>
    </location>
</feature>
<feature type="compositionally biased region" description="Basic and acidic residues" evidence="2">
    <location>
        <begin position="185"/>
        <end position="198"/>
    </location>
</feature>
<feature type="region of interest" description="Disordered" evidence="2">
    <location>
        <begin position="2139"/>
        <end position="2158"/>
    </location>
</feature>
<accession>A0A0G4H226</accession>
<feature type="compositionally biased region" description="Low complexity" evidence="2">
    <location>
        <begin position="913"/>
        <end position="923"/>
    </location>
</feature>
<feature type="compositionally biased region" description="Basic and acidic residues" evidence="2">
    <location>
        <begin position="690"/>
        <end position="699"/>
    </location>
</feature>
<feature type="compositionally biased region" description="Pro residues" evidence="2">
    <location>
        <begin position="509"/>
        <end position="523"/>
    </location>
</feature>
<feature type="region of interest" description="Disordered" evidence="2">
    <location>
        <begin position="1693"/>
        <end position="1713"/>
    </location>
</feature>
<feature type="compositionally biased region" description="Gly residues" evidence="2">
    <location>
        <begin position="1628"/>
        <end position="1638"/>
    </location>
</feature>
<feature type="coiled-coil region" evidence="1">
    <location>
        <begin position="1954"/>
        <end position="1981"/>
    </location>
</feature>
<feature type="region of interest" description="Disordered" evidence="2">
    <location>
        <begin position="616"/>
        <end position="639"/>
    </location>
</feature>
<feature type="compositionally biased region" description="Pro residues" evidence="2">
    <location>
        <begin position="417"/>
        <end position="426"/>
    </location>
</feature>
<feature type="compositionally biased region" description="Basic and acidic residues" evidence="2">
    <location>
        <begin position="1693"/>
        <end position="1710"/>
    </location>
</feature>
<feature type="region of interest" description="Disordered" evidence="2">
    <location>
        <begin position="185"/>
        <end position="259"/>
    </location>
</feature>